<dbReference type="Proteomes" id="UP001158598">
    <property type="component" value="Chromosome"/>
</dbReference>
<sequence length="35" mass="3799">MVPGVGIEPTQCFHYQILSLARLPVSPSRQSGCQV</sequence>
<reference evidence="1" key="1">
    <citation type="submission" date="2023-03" db="EMBL/GenBank/DDBJ databases">
        <authorList>
            <person name="Pearce D."/>
        </authorList>
    </citation>
    <scope>NUCLEOTIDE SEQUENCE</scope>
    <source>
        <strain evidence="1">Mc</strain>
    </source>
</reference>
<accession>A0AA35UJ35</accession>
<proteinExistence type="predicted"/>
<protein>
    <submittedName>
        <fullName evidence="1">Uncharacterized protein</fullName>
    </submittedName>
</protein>
<name>A0AA35UJ35_METCP</name>
<evidence type="ECO:0000313" key="1">
    <source>
        <dbReference type="EMBL" id="CAI8754219.1"/>
    </source>
</evidence>
<dbReference type="EMBL" id="OX458332">
    <property type="protein sequence ID" value="CAI8754219.1"/>
    <property type="molecule type" value="Genomic_DNA"/>
</dbReference>
<dbReference type="AlphaFoldDB" id="A0AA35UJ35"/>
<gene>
    <name evidence="1" type="ORF">MCNOR_0713</name>
</gene>
<organism evidence="1 2">
    <name type="scientific">Methylococcus capsulatus</name>
    <dbReference type="NCBI Taxonomy" id="414"/>
    <lineage>
        <taxon>Bacteria</taxon>
        <taxon>Pseudomonadati</taxon>
        <taxon>Pseudomonadota</taxon>
        <taxon>Gammaproteobacteria</taxon>
        <taxon>Methylococcales</taxon>
        <taxon>Methylococcaceae</taxon>
        <taxon>Methylococcus</taxon>
    </lineage>
</organism>
<evidence type="ECO:0000313" key="2">
    <source>
        <dbReference type="Proteomes" id="UP001158598"/>
    </source>
</evidence>